<dbReference type="Pfam" id="PF00654">
    <property type="entry name" value="Voltage_CLC"/>
    <property type="match status" value="1"/>
</dbReference>
<protein>
    <submittedName>
        <fullName evidence="10">H(+)/Cl(-) exchange transporter ClcA</fullName>
    </submittedName>
</protein>
<dbReference type="Proteomes" id="UP000048926">
    <property type="component" value="Unassembled WGS sequence"/>
</dbReference>
<sequence length="453" mass="47356">MKAPHISFSVRSDAAYFLKATLVGILVGGLATGFHTGLDFLFSRYAALRLALGPGYMPYVVSMAISAACVTGAFLLIRRVAPEAAGSGIQEIEGAMEDKRPLHWPRVLFAKFFGGLLALGSGLVLGREGPTIHMGAMTAEALSRSQDLSPDDHKGLLAAGAAAGLAAAFNAPLAAILFIVEETRRQFPFGYRTYMAVIIASILSAAITEQLTHIGPPLQVDVGYVPVWSFALLAVLGVFLGALGVFFNRALITVMDLFLKIPSGLRWVPALVIGAVTGLLLNALPAATGGGEDLVHNLILSNYGVITLLVLTLLRFGGVLFSYASGVPGGIFAPMLSIATCAGLAFGVASAEFLPVEDDFRSACAVAAMGGFFAASVRAPLVGVVLVMELTGAYSLIMPVLITCTTASLTAHHMGGRPIYEELLERTLRLAGQPVDGPPDGDKTPVQLGTRES</sequence>
<feature type="transmembrane region" description="Helical" evidence="9">
    <location>
        <begin position="303"/>
        <end position="324"/>
    </location>
</feature>
<dbReference type="AlphaFoldDB" id="A0A0M6Y425"/>
<evidence type="ECO:0000256" key="2">
    <source>
        <dbReference type="ARBA" id="ARBA00022448"/>
    </source>
</evidence>
<dbReference type="NCBIfam" id="NF003640">
    <property type="entry name" value="PRK05277.1"/>
    <property type="match status" value="1"/>
</dbReference>
<dbReference type="InterPro" id="IPR014743">
    <property type="entry name" value="Cl-channel_core"/>
</dbReference>
<dbReference type="PANTHER" id="PTHR45711">
    <property type="entry name" value="CHLORIDE CHANNEL PROTEIN"/>
    <property type="match status" value="1"/>
</dbReference>
<keyword evidence="6 9" id="KW-0472">Membrane</keyword>
<feature type="transmembrane region" description="Helical" evidence="9">
    <location>
        <begin position="156"/>
        <end position="180"/>
    </location>
</feature>
<feature type="transmembrane region" description="Helical" evidence="9">
    <location>
        <begin position="108"/>
        <end position="126"/>
    </location>
</feature>
<keyword evidence="7" id="KW-0868">Chloride</keyword>
<feature type="transmembrane region" description="Helical" evidence="9">
    <location>
        <begin position="227"/>
        <end position="252"/>
    </location>
</feature>
<proteinExistence type="predicted"/>
<feature type="region of interest" description="Disordered" evidence="8">
    <location>
        <begin position="431"/>
        <end position="453"/>
    </location>
</feature>
<dbReference type="CDD" id="cd01031">
    <property type="entry name" value="EriC"/>
    <property type="match status" value="1"/>
</dbReference>
<dbReference type="Gene3D" id="1.10.3080.10">
    <property type="entry name" value="Clc chloride channel"/>
    <property type="match status" value="1"/>
</dbReference>
<organism evidence="10 11">
    <name type="scientific">Roseibium aggregatum</name>
    <dbReference type="NCBI Taxonomy" id="187304"/>
    <lineage>
        <taxon>Bacteria</taxon>
        <taxon>Pseudomonadati</taxon>
        <taxon>Pseudomonadota</taxon>
        <taxon>Alphaproteobacteria</taxon>
        <taxon>Hyphomicrobiales</taxon>
        <taxon>Stappiaceae</taxon>
        <taxon>Roseibium</taxon>
    </lineage>
</organism>
<dbReference type="STRING" id="187304.B0E33_06775"/>
<evidence type="ECO:0000256" key="4">
    <source>
        <dbReference type="ARBA" id="ARBA00022989"/>
    </source>
</evidence>
<feature type="transmembrane region" description="Helical" evidence="9">
    <location>
        <begin position="366"/>
        <end position="388"/>
    </location>
</feature>
<keyword evidence="11" id="KW-1185">Reference proteome</keyword>
<evidence type="ECO:0000256" key="9">
    <source>
        <dbReference type="SAM" id="Phobius"/>
    </source>
</evidence>
<keyword evidence="2" id="KW-0813">Transport</keyword>
<evidence type="ECO:0000256" key="7">
    <source>
        <dbReference type="ARBA" id="ARBA00023214"/>
    </source>
</evidence>
<feature type="transmembrane region" description="Helical" evidence="9">
    <location>
        <begin position="16"/>
        <end position="36"/>
    </location>
</feature>
<evidence type="ECO:0000256" key="1">
    <source>
        <dbReference type="ARBA" id="ARBA00004141"/>
    </source>
</evidence>
<gene>
    <name evidence="10" type="primary">clcA_3</name>
    <name evidence="10" type="ORF">LAL4801_03312</name>
</gene>
<dbReference type="EMBL" id="CXST01000002">
    <property type="protein sequence ID" value="CTQ44865.1"/>
    <property type="molecule type" value="Genomic_DNA"/>
</dbReference>
<dbReference type="GO" id="GO:0005886">
    <property type="term" value="C:plasma membrane"/>
    <property type="evidence" value="ECO:0007669"/>
    <property type="project" value="TreeGrafter"/>
</dbReference>
<dbReference type="OrthoDB" id="9767361at2"/>
<evidence type="ECO:0000313" key="11">
    <source>
        <dbReference type="Proteomes" id="UP000048926"/>
    </source>
</evidence>
<accession>A0A0M6Y425</accession>
<feature type="transmembrane region" description="Helical" evidence="9">
    <location>
        <begin position="331"/>
        <end position="354"/>
    </location>
</feature>
<keyword evidence="3 9" id="KW-0812">Transmembrane</keyword>
<feature type="transmembrane region" description="Helical" evidence="9">
    <location>
        <begin position="56"/>
        <end position="77"/>
    </location>
</feature>
<evidence type="ECO:0000256" key="8">
    <source>
        <dbReference type="SAM" id="MobiDB-lite"/>
    </source>
</evidence>
<keyword evidence="4 9" id="KW-1133">Transmembrane helix</keyword>
<keyword evidence="5" id="KW-0406">Ion transport</keyword>
<dbReference type="PANTHER" id="PTHR45711:SF6">
    <property type="entry name" value="CHLORIDE CHANNEL PROTEIN"/>
    <property type="match status" value="1"/>
</dbReference>
<dbReference type="RefSeq" id="WP_055657721.1">
    <property type="nucleotide sequence ID" value="NZ_CP045627.1"/>
</dbReference>
<evidence type="ECO:0000256" key="5">
    <source>
        <dbReference type="ARBA" id="ARBA00023065"/>
    </source>
</evidence>
<dbReference type="SUPFAM" id="SSF81340">
    <property type="entry name" value="Clc chloride channel"/>
    <property type="match status" value="1"/>
</dbReference>
<feature type="transmembrane region" description="Helical" evidence="9">
    <location>
        <begin position="189"/>
        <end position="207"/>
    </location>
</feature>
<dbReference type="PRINTS" id="PR00762">
    <property type="entry name" value="CLCHANNEL"/>
</dbReference>
<evidence type="ECO:0000256" key="6">
    <source>
        <dbReference type="ARBA" id="ARBA00023136"/>
    </source>
</evidence>
<evidence type="ECO:0000256" key="3">
    <source>
        <dbReference type="ARBA" id="ARBA00022692"/>
    </source>
</evidence>
<comment type="subcellular location">
    <subcellularLocation>
        <location evidence="1">Membrane</location>
        <topology evidence="1">Multi-pass membrane protein</topology>
    </subcellularLocation>
</comment>
<reference evidence="11" key="1">
    <citation type="submission" date="2015-07" db="EMBL/GenBank/DDBJ databases">
        <authorList>
            <person name="Rodrigo-Torres Lidia"/>
            <person name="Arahal R.David."/>
        </authorList>
    </citation>
    <scope>NUCLEOTIDE SEQUENCE [LARGE SCALE GENOMIC DNA]</scope>
    <source>
        <strain evidence="11">CECT 4801</strain>
    </source>
</reference>
<feature type="transmembrane region" description="Helical" evidence="9">
    <location>
        <begin position="264"/>
        <end position="283"/>
    </location>
</feature>
<evidence type="ECO:0000313" key="10">
    <source>
        <dbReference type="EMBL" id="CTQ44865.1"/>
    </source>
</evidence>
<dbReference type="GO" id="GO:0005247">
    <property type="term" value="F:voltage-gated chloride channel activity"/>
    <property type="evidence" value="ECO:0007669"/>
    <property type="project" value="TreeGrafter"/>
</dbReference>
<dbReference type="InterPro" id="IPR001807">
    <property type="entry name" value="ClC"/>
</dbReference>
<name>A0A0M6Y425_9HYPH</name>